<dbReference type="RefSeq" id="WP_034422713.1">
    <property type="nucleotide sequence ID" value="NZ_CP045798.1"/>
</dbReference>
<evidence type="ECO:0000256" key="1">
    <source>
        <dbReference type="HAMAP-Rule" id="MF_00095"/>
    </source>
</evidence>
<dbReference type="InterPro" id="IPR040452">
    <property type="entry name" value="SfsA_C"/>
</dbReference>
<dbReference type="InterPro" id="IPR005224">
    <property type="entry name" value="SfsA"/>
</dbReference>
<comment type="similarity">
    <text evidence="1">Belongs to the SfsA family.</text>
</comment>
<name>A0A7G6DZI1_THEFR</name>
<dbReference type="Gene3D" id="3.40.1350.60">
    <property type="match status" value="1"/>
</dbReference>
<dbReference type="AlphaFoldDB" id="A0A7G6DZI1"/>
<dbReference type="PANTHER" id="PTHR30545">
    <property type="entry name" value="SUGAR FERMENTATION STIMULATION PROTEIN A"/>
    <property type="match status" value="1"/>
</dbReference>
<protein>
    <recommendedName>
        <fullName evidence="1">Sugar fermentation stimulation protein homolog</fullName>
    </recommendedName>
</protein>
<dbReference type="OrthoDB" id="9802365at2"/>
<dbReference type="Proteomes" id="UP000515847">
    <property type="component" value="Chromosome"/>
</dbReference>
<evidence type="ECO:0000259" key="2">
    <source>
        <dbReference type="Pfam" id="PF03749"/>
    </source>
</evidence>
<dbReference type="EMBL" id="CP045798">
    <property type="protein sequence ID" value="QNB45235.1"/>
    <property type="molecule type" value="Genomic_DNA"/>
</dbReference>
<evidence type="ECO:0000259" key="3">
    <source>
        <dbReference type="Pfam" id="PF17746"/>
    </source>
</evidence>
<dbReference type="Pfam" id="PF03749">
    <property type="entry name" value="SfsA"/>
    <property type="match status" value="1"/>
</dbReference>
<dbReference type="InterPro" id="IPR041465">
    <property type="entry name" value="SfsA_N"/>
</dbReference>
<dbReference type="HAMAP" id="MF_00095">
    <property type="entry name" value="SfsA"/>
    <property type="match status" value="1"/>
</dbReference>
<sequence length="232" mass="26272">MDIQFPPFIKGILKERLNRFTALVEVDGKEALAHVPNSGRLKELLLPGTPVRLQKDETNPHRKTAYDLLLVEKEGKLISIDSRLPNDLVVAALGKNKIKPLWDVTLIKREAAWGLSRFDFYLEDSRGSIWLETKSVNLVEDHIAKFPDAVTKRGTRHLVELKALKRQGLRAVVLFLVLRNDATSFAPHRERDPDFSRALEECIREGVEVYAFLCDVQEKGISLGQEIPVTGK</sequence>
<organism evidence="4 5">
    <name type="scientific">Thermanaerosceptrum fracticalcis</name>
    <dbReference type="NCBI Taxonomy" id="1712410"/>
    <lineage>
        <taxon>Bacteria</taxon>
        <taxon>Bacillati</taxon>
        <taxon>Bacillota</taxon>
        <taxon>Clostridia</taxon>
        <taxon>Eubacteriales</taxon>
        <taxon>Peptococcaceae</taxon>
        <taxon>Thermanaerosceptrum</taxon>
    </lineage>
</organism>
<reference evidence="4 5" key="1">
    <citation type="journal article" date="2019" name="Front. Microbiol.">
        <title>Thermoanaerosceptrum fracticalcis gen. nov. sp. nov., a Novel Fumarate-Fermenting Microorganism From a Deep Fractured Carbonate Aquifer of the US Great Basin.</title>
        <authorList>
            <person name="Hamilton-Brehm S.D."/>
            <person name="Stewart L.E."/>
            <person name="Zavarin M."/>
            <person name="Caldwell M."/>
            <person name="Lawson P.A."/>
            <person name="Onstott T.C."/>
            <person name="Grzymski J."/>
            <person name="Neveux I."/>
            <person name="Lollar B.S."/>
            <person name="Russell C.E."/>
            <person name="Moser D.P."/>
        </authorList>
    </citation>
    <scope>NUCLEOTIDE SEQUENCE [LARGE SCALE GENOMIC DNA]</scope>
    <source>
        <strain evidence="4 5">DRI-13</strain>
    </source>
</reference>
<dbReference type="GO" id="GO:0003677">
    <property type="term" value="F:DNA binding"/>
    <property type="evidence" value="ECO:0007669"/>
    <property type="project" value="InterPro"/>
</dbReference>
<keyword evidence="5" id="KW-1185">Reference proteome</keyword>
<evidence type="ECO:0000313" key="4">
    <source>
        <dbReference type="EMBL" id="QNB45235.1"/>
    </source>
</evidence>
<dbReference type="KEGG" id="tfr:BR63_02240"/>
<evidence type="ECO:0000313" key="5">
    <source>
        <dbReference type="Proteomes" id="UP000515847"/>
    </source>
</evidence>
<dbReference type="Gene3D" id="2.40.50.580">
    <property type="match status" value="1"/>
</dbReference>
<dbReference type="PANTHER" id="PTHR30545:SF2">
    <property type="entry name" value="SUGAR FERMENTATION STIMULATION PROTEIN A"/>
    <property type="match status" value="1"/>
</dbReference>
<gene>
    <name evidence="1 4" type="primary">sfsA</name>
    <name evidence="4" type="ORF">BR63_02240</name>
</gene>
<feature type="domain" description="Sugar fermentation stimulation protein C-terminal" evidence="2">
    <location>
        <begin position="84"/>
        <end position="219"/>
    </location>
</feature>
<accession>A0A7G6DZI1</accession>
<dbReference type="Pfam" id="PF17746">
    <property type="entry name" value="SfsA_N"/>
    <property type="match status" value="1"/>
</dbReference>
<dbReference type="CDD" id="cd22359">
    <property type="entry name" value="SfsA-like_bacterial"/>
    <property type="match status" value="1"/>
</dbReference>
<proteinExistence type="inferred from homology"/>
<feature type="domain" description="SfsA N-terminal OB" evidence="3">
    <location>
        <begin position="15"/>
        <end position="80"/>
    </location>
</feature>
<dbReference type="NCBIfam" id="TIGR00230">
    <property type="entry name" value="sfsA"/>
    <property type="match status" value="1"/>
</dbReference>